<organism evidence="2 3">
    <name type="scientific">Plakobranchus ocellatus</name>
    <dbReference type="NCBI Taxonomy" id="259542"/>
    <lineage>
        <taxon>Eukaryota</taxon>
        <taxon>Metazoa</taxon>
        <taxon>Spiralia</taxon>
        <taxon>Lophotrochozoa</taxon>
        <taxon>Mollusca</taxon>
        <taxon>Gastropoda</taxon>
        <taxon>Heterobranchia</taxon>
        <taxon>Euthyneura</taxon>
        <taxon>Panpulmonata</taxon>
        <taxon>Sacoglossa</taxon>
        <taxon>Placobranchoidea</taxon>
        <taxon>Plakobranchidae</taxon>
        <taxon>Plakobranchus</taxon>
    </lineage>
</organism>
<evidence type="ECO:0000256" key="1">
    <source>
        <dbReference type="SAM" id="MobiDB-lite"/>
    </source>
</evidence>
<feature type="compositionally biased region" description="Basic and acidic residues" evidence="1">
    <location>
        <begin position="74"/>
        <end position="91"/>
    </location>
</feature>
<sequence length="91" mass="10126">MIVGSDNKQGNKEKTRSSRDVVEQRMEKKSGELVLKEANLERSPIKTIRRSPKQGGLKLSGPPSGRAPVAGLEPETKGSLKNSERIRYRRP</sequence>
<evidence type="ECO:0000313" key="2">
    <source>
        <dbReference type="EMBL" id="GFN87944.1"/>
    </source>
</evidence>
<gene>
    <name evidence="2" type="ORF">PoB_001445000</name>
</gene>
<comment type="caution">
    <text evidence="2">The sequence shown here is derived from an EMBL/GenBank/DDBJ whole genome shotgun (WGS) entry which is preliminary data.</text>
</comment>
<name>A0AAV3YYG4_9GAST</name>
<proteinExistence type="predicted"/>
<evidence type="ECO:0000313" key="3">
    <source>
        <dbReference type="Proteomes" id="UP000735302"/>
    </source>
</evidence>
<keyword evidence="3" id="KW-1185">Reference proteome</keyword>
<accession>A0AAV3YYG4</accession>
<dbReference type="EMBL" id="BLXT01001819">
    <property type="protein sequence ID" value="GFN87944.1"/>
    <property type="molecule type" value="Genomic_DNA"/>
</dbReference>
<reference evidence="2 3" key="1">
    <citation type="journal article" date="2021" name="Elife">
        <title>Chloroplast acquisition without the gene transfer in kleptoplastic sea slugs, Plakobranchus ocellatus.</title>
        <authorList>
            <person name="Maeda T."/>
            <person name="Takahashi S."/>
            <person name="Yoshida T."/>
            <person name="Shimamura S."/>
            <person name="Takaki Y."/>
            <person name="Nagai Y."/>
            <person name="Toyoda A."/>
            <person name="Suzuki Y."/>
            <person name="Arimoto A."/>
            <person name="Ishii H."/>
            <person name="Satoh N."/>
            <person name="Nishiyama T."/>
            <person name="Hasebe M."/>
            <person name="Maruyama T."/>
            <person name="Minagawa J."/>
            <person name="Obokata J."/>
            <person name="Shigenobu S."/>
        </authorList>
    </citation>
    <scope>NUCLEOTIDE SEQUENCE [LARGE SCALE GENOMIC DNA]</scope>
</reference>
<dbReference type="Proteomes" id="UP000735302">
    <property type="component" value="Unassembled WGS sequence"/>
</dbReference>
<protein>
    <submittedName>
        <fullName evidence="2">Uncharacterized protein</fullName>
    </submittedName>
</protein>
<feature type="compositionally biased region" description="Basic and acidic residues" evidence="1">
    <location>
        <begin position="9"/>
        <end position="44"/>
    </location>
</feature>
<dbReference type="AlphaFoldDB" id="A0AAV3YYG4"/>
<feature type="region of interest" description="Disordered" evidence="1">
    <location>
        <begin position="1"/>
        <end position="91"/>
    </location>
</feature>